<evidence type="ECO:0000259" key="1">
    <source>
        <dbReference type="PROSITE" id="PS50943"/>
    </source>
</evidence>
<reference evidence="2" key="1">
    <citation type="submission" date="2019-08" db="EMBL/GenBank/DDBJ databases">
        <authorList>
            <person name="Kucharzyk K."/>
            <person name="Murdoch R.W."/>
            <person name="Higgins S."/>
            <person name="Loffler F."/>
        </authorList>
    </citation>
    <scope>NUCLEOTIDE SEQUENCE</scope>
</reference>
<dbReference type="EMBL" id="VSSQ01000008">
    <property type="protein sequence ID" value="MPL58789.1"/>
    <property type="molecule type" value="Genomic_DNA"/>
</dbReference>
<comment type="caution">
    <text evidence="2">The sequence shown here is derived from an EMBL/GenBank/DDBJ whole genome shotgun (WGS) entry which is preliminary data.</text>
</comment>
<evidence type="ECO:0000313" key="2">
    <source>
        <dbReference type="EMBL" id="MPL58789.1"/>
    </source>
</evidence>
<dbReference type="AlphaFoldDB" id="A0A644SVQ4"/>
<accession>A0A644SVQ4</accession>
<gene>
    <name evidence="2" type="ORF">SDC9_04331</name>
</gene>
<name>A0A644SVQ4_9ZZZZ</name>
<sequence length="85" mass="9426">MGLTQEGLAERCELTPQFIAAIEVGLKTPSLDTIEKIVKVMKIRPYELFLTISEEDIPASGVPEFADRVVSLIEDLAAKYSTKKE</sequence>
<dbReference type="InterPro" id="IPR001387">
    <property type="entry name" value="Cro/C1-type_HTH"/>
</dbReference>
<dbReference type="SUPFAM" id="SSF47413">
    <property type="entry name" value="lambda repressor-like DNA-binding domains"/>
    <property type="match status" value="1"/>
</dbReference>
<dbReference type="Pfam" id="PF01381">
    <property type="entry name" value="HTH_3"/>
    <property type="match status" value="1"/>
</dbReference>
<dbReference type="PROSITE" id="PS50943">
    <property type="entry name" value="HTH_CROC1"/>
    <property type="match status" value="1"/>
</dbReference>
<dbReference type="GO" id="GO:0003677">
    <property type="term" value="F:DNA binding"/>
    <property type="evidence" value="ECO:0007669"/>
    <property type="project" value="InterPro"/>
</dbReference>
<organism evidence="2">
    <name type="scientific">bioreactor metagenome</name>
    <dbReference type="NCBI Taxonomy" id="1076179"/>
    <lineage>
        <taxon>unclassified sequences</taxon>
        <taxon>metagenomes</taxon>
        <taxon>ecological metagenomes</taxon>
    </lineage>
</organism>
<dbReference type="Gene3D" id="1.10.260.40">
    <property type="entry name" value="lambda repressor-like DNA-binding domains"/>
    <property type="match status" value="1"/>
</dbReference>
<protein>
    <recommendedName>
        <fullName evidence="1">HTH cro/C1-type domain-containing protein</fullName>
    </recommendedName>
</protein>
<feature type="domain" description="HTH cro/C1-type" evidence="1">
    <location>
        <begin position="2"/>
        <end position="48"/>
    </location>
</feature>
<proteinExistence type="predicted"/>
<dbReference type="SMART" id="SM00530">
    <property type="entry name" value="HTH_XRE"/>
    <property type="match status" value="1"/>
</dbReference>
<dbReference type="InterPro" id="IPR010982">
    <property type="entry name" value="Lambda_DNA-bd_dom_sf"/>
</dbReference>
<dbReference type="CDD" id="cd00093">
    <property type="entry name" value="HTH_XRE"/>
    <property type="match status" value="1"/>
</dbReference>